<keyword evidence="3" id="KW-1185">Reference proteome</keyword>
<dbReference type="EMBL" id="SMCQ01000023">
    <property type="protein sequence ID" value="TCV93580.1"/>
    <property type="molecule type" value="Genomic_DNA"/>
</dbReference>
<evidence type="ECO:0000256" key="1">
    <source>
        <dbReference type="SAM" id="Phobius"/>
    </source>
</evidence>
<keyword evidence="1" id="KW-0812">Transmembrane</keyword>
<dbReference type="Proteomes" id="UP000295515">
    <property type="component" value="Unassembled WGS sequence"/>
</dbReference>
<protein>
    <recommendedName>
        <fullName evidence="4">Cache domain-containing protein</fullName>
    </recommendedName>
</protein>
<feature type="transmembrane region" description="Helical" evidence="1">
    <location>
        <begin position="287"/>
        <end position="310"/>
    </location>
</feature>
<sequence>MKKKVSHHQLKYFFIGSSFIIFLVIFIITNVFSRQITEMIENSEYNQLADTTDMIRRQIDNKIIEDLSFMESFSQKVIQKKHDAQSLDIFNTMRQFHATYYVDKSGQGIDNKNQNFDISELHIEEFALSKQKSGVSDCFRQEDGNMYVVYQMPLIQDKKLVGAIYCECNIQKFYKETLFAFHDGDGRAYVVDNRDGSWILKGPASPLINLSESSIYQTLLNADNSQTVVKDLANDFKAGQKAIYSVNGNQQSLYLGTTKSLNHPHWQFVTIISSHSLEVLSLQISHFLWGIRIASMLGIIILILIIYRYAQKREKQRIMEVKDQLKELIGNQDHQLQMIFTHEYDFVMKVDLNTMTLTYHVYTPTVQLWQSFLSPKYEETYQNFRARIFLDDLKAFDEICEPYHLKKLASLKEDAYVVSFRINENGETLFFECYVMFNLFGEEKIAYFMNKLK</sequence>
<proteinExistence type="predicted"/>
<reference evidence="2 3" key="1">
    <citation type="submission" date="2019-03" db="EMBL/GenBank/DDBJ databases">
        <title>Genomic Encyclopedia of Type Strains, Phase IV (KMG-IV): sequencing the most valuable type-strain genomes for metagenomic binning, comparative biology and taxonomic classification.</title>
        <authorList>
            <person name="Goeker M."/>
        </authorList>
    </citation>
    <scope>NUCLEOTIDE SEQUENCE [LARGE SCALE GENOMIC DNA]</scope>
    <source>
        <strain evidence="2 3">DSM 29487</strain>
    </source>
</reference>
<dbReference type="AlphaFoldDB" id="A0A4R3YMN9"/>
<dbReference type="RefSeq" id="WP_066443960.1">
    <property type="nucleotide sequence ID" value="NZ_JADMQS010000043.1"/>
</dbReference>
<dbReference type="GeneID" id="98916318"/>
<gene>
    <name evidence="2" type="ORF">EDD60_12314</name>
</gene>
<organism evidence="2 3">
    <name type="scientific">Longibaculum muris</name>
    <dbReference type="NCBI Taxonomy" id="1796628"/>
    <lineage>
        <taxon>Bacteria</taxon>
        <taxon>Bacillati</taxon>
        <taxon>Bacillota</taxon>
        <taxon>Erysipelotrichia</taxon>
        <taxon>Erysipelotrichales</taxon>
        <taxon>Coprobacillaceae</taxon>
        <taxon>Longibaculum</taxon>
    </lineage>
</organism>
<accession>A0A4R3YMN9</accession>
<comment type="caution">
    <text evidence="2">The sequence shown here is derived from an EMBL/GenBank/DDBJ whole genome shotgun (WGS) entry which is preliminary data.</text>
</comment>
<evidence type="ECO:0000313" key="2">
    <source>
        <dbReference type="EMBL" id="TCV93580.1"/>
    </source>
</evidence>
<keyword evidence="1" id="KW-1133">Transmembrane helix</keyword>
<feature type="transmembrane region" description="Helical" evidence="1">
    <location>
        <begin position="12"/>
        <end position="32"/>
    </location>
</feature>
<keyword evidence="1" id="KW-0472">Membrane</keyword>
<evidence type="ECO:0008006" key="4">
    <source>
        <dbReference type="Google" id="ProtNLM"/>
    </source>
</evidence>
<name>A0A4R3YMN9_9FIRM</name>
<evidence type="ECO:0000313" key="3">
    <source>
        <dbReference type="Proteomes" id="UP000295515"/>
    </source>
</evidence>